<keyword evidence="5 12" id="KW-0863">Zinc-finger</keyword>
<dbReference type="CDD" id="cd06257">
    <property type="entry name" value="DnaJ"/>
    <property type="match status" value="1"/>
</dbReference>
<comment type="subcellular location">
    <subcellularLocation>
        <location evidence="12">Cytoplasm</location>
    </subcellularLocation>
</comment>
<feature type="domain" description="CR-type" evidence="15">
    <location>
        <begin position="152"/>
        <end position="230"/>
    </location>
</feature>
<feature type="repeat" description="CXXCXGXG motif" evidence="12">
    <location>
        <begin position="204"/>
        <end position="211"/>
    </location>
</feature>
<dbReference type="GO" id="GO:0008270">
    <property type="term" value="F:zinc ion binding"/>
    <property type="evidence" value="ECO:0007669"/>
    <property type="project" value="UniProtKB-UniRule"/>
</dbReference>
<dbReference type="SUPFAM" id="SSF46565">
    <property type="entry name" value="Chaperone J-domain"/>
    <property type="match status" value="1"/>
</dbReference>
<dbReference type="Gene3D" id="2.10.230.10">
    <property type="entry name" value="Heat shock protein DnaJ, cysteine-rich domain"/>
    <property type="match status" value="1"/>
</dbReference>
<dbReference type="Proteomes" id="UP000464374">
    <property type="component" value="Chromosome"/>
</dbReference>
<keyword evidence="2 12" id="KW-0235">DNA replication</keyword>
<dbReference type="InterPro" id="IPR001305">
    <property type="entry name" value="HSP_DnaJ_Cys-rich_dom"/>
</dbReference>
<comment type="cofactor">
    <cofactor evidence="12">
        <name>Zn(2+)</name>
        <dbReference type="ChEBI" id="CHEBI:29105"/>
    </cofactor>
    <text evidence="12">Binds 2 Zn(2+) ions per monomer.</text>
</comment>
<feature type="repeat" description="CXXCXGXG motif" evidence="12">
    <location>
        <begin position="182"/>
        <end position="189"/>
    </location>
</feature>
<evidence type="ECO:0000256" key="10">
    <source>
        <dbReference type="ARBA" id="ARBA00061004"/>
    </source>
</evidence>
<organism evidence="16 17">
    <name type="scientific">Treponema vincentii</name>
    <dbReference type="NCBI Taxonomy" id="69710"/>
    <lineage>
        <taxon>Bacteria</taxon>
        <taxon>Pseudomonadati</taxon>
        <taxon>Spirochaetota</taxon>
        <taxon>Spirochaetia</taxon>
        <taxon>Spirochaetales</taxon>
        <taxon>Treponemataceae</taxon>
        <taxon>Treponema</taxon>
    </lineage>
</organism>
<evidence type="ECO:0000259" key="15">
    <source>
        <dbReference type="PROSITE" id="PS51188"/>
    </source>
</evidence>
<feature type="binding site" evidence="12">
    <location>
        <position position="168"/>
    </location>
    <ligand>
        <name>Zn(2+)</name>
        <dbReference type="ChEBI" id="CHEBI:29105"/>
        <label>1</label>
    </ligand>
</feature>
<dbReference type="Pfam" id="PF00684">
    <property type="entry name" value="DnaJ_CXXCXGXG"/>
    <property type="match status" value="1"/>
</dbReference>
<dbReference type="HAMAP" id="MF_01152">
    <property type="entry name" value="DnaJ"/>
    <property type="match status" value="1"/>
</dbReference>
<dbReference type="Gene3D" id="2.60.260.20">
    <property type="entry name" value="Urease metallochaperone UreE, N-terminal domain"/>
    <property type="match status" value="2"/>
</dbReference>
<comment type="domain">
    <text evidence="12">The J domain is necessary and sufficient to stimulate DnaK ATPase activity. Zinc center 1 plays an important role in the autonomous, DnaK-independent chaperone activity of DnaJ. Zinc center 2 is essential for interaction with DnaK and for DnaJ activity.</text>
</comment>
<evidence type="ECO:0000256" key="9">
    <source>
        <dbReference type="ARBA" id="ARBA00053423"/>
    </source>
</evidence>
<dbReference type="SUPFAM" id="SSF57938">
    <property type="entry name" value="DnaJ/Hsp40 cysteine-rich domain"/>
    <property type="match status" value="1"/>
</dbReference>
<comment type="similarity">
    <text evidence="10 12">Belongs to the DnaJ family.</text>
</comment>
<dbReference type="Gene3D" id="1.10.287.110">
    <property type="entry name" value="DnaJ domain"/>
    <property type="match status" value="1"/>
</dbReference>
<dbReference type="GO" id="GO:0031072">
    <property type="term" value="F:heat shock protein binding"/>
    <property type="evidence" value="ECO:0007669"/>
    <property type="project" value="InterPro"/>
</dbReference>
<dbReference type="InterPro" id="IPR012724">
    <property type="entry name" value="DnaJ"/>
</dbReference>
<dbReference type="PROSITE" id="PS50076">
    <property type="entry name" value="DNAJ_2"/>
    <property type="match status" value="1"/>
</dbReference>
<evidence type="ECO:0000256" key="4">
    <source>
        <dbReference type="ARBA" id="ARBA00022737"/>
    </source>
</evidence>
<evidence type="ECO:0000256" key="11">
    <source>
        <dbReference type="ARBA" id="ARBA00067609"/>
    </source>
</evidence>
<evidence type="ECO:0000313" key="16">
    <source>
        <dbReference type="EMBL" id="QHX43939.1"/>
    </source>
</evidence>
<evidence type="ECO:0000313" key="17">
    <source>
        <dbReference type="Proteomes" id="UP000464374"/>
    </source>
</evidence>
<dbReference type="Pfam" id="PF00226">
    <property type="entry name" value="DnaJ"/>
    <property type="match status" value="1"/>
</dbReference>
<dbReference type="InterPro" id="IPR036869">
    <property type="entry name" value="J_dom_sf"/>
</dbReference>
<feature type="binding site" evidence="12">
    <location>
        <position position="204"/>
    </location>
    <ligand>
        <name>Zn(2+)</name>
        <dbReference type="ChEBI" id="CHEBI:29105"/>
        <label>2</label>
    </ligand>
</feature>
<reference evidence="16 17" key="1">
    <citation type="submission" date="2020-01" db="EMBL/GenBank/DDBJ databases">
        <title>Complete genome sequence of a human oral phylogroup 1 Treponema sp. strain ATCC 700766, originally isolated from periodontitis dental plaque.</title>
        <authorList>
            <person name="Chan Y."/>
            <person name="Huo Y.-B."/>
            <person name="Yu X.-L."/>
            <person name="Zeng H."/>
            <person name="Leung W.-K."/>
            <person name="Watt R.M."/>
        </authorList>
    </citation>
    <scope>NUCLEOTIDE SEQUENCE [LARGE SCALE GENOMIC DNA]</scope>
    <source>
        <strain evidence="16 17">OMZ 804</strain>
    </source>
</reference>
<comment type="function">
    <text evidence="9 12">Participates actively in the response to hyperosmotic and heat shock by preventing the aggregation of stress-denatured proteins and by disaggregating proteins, also in an autonomous, DnaK-independent fashion. Unfolded proteins bind initially to DnaJ; upon interaction with the DnaJ-bound protein, DnaK hydrolyzes its bound ATP, resulting in the formation of a stable complex. GrpE releases ADP from DnaK; ATP binding to DnaK triggers the release of the substrate protein, thus completing the reaction cycle. Several rounds of ATP-dependent interactions between DnaJ, DnaK and GrpE are required for fully efficient folding. Also involved, together with DnaK and GrpE, in the DNA replication of plasmids through activation of initiation proteins.</text>
</comment>
<dbReference type="SMART" id="SM00271">
    <property type="entry name" value="DnaJ"/>
    <property type="match status" value="1"/>
</dbReference>
<evidence type="ECO:0000256" key="3">
    <source>
        <dbReference type="ARBA" id="ARBA00022723"/>
    </source>
</evidence>
<dbReference type="RefSeq" id="WP_162664243.1">
    <property type="nucleotide sequence ID" value="NZ_CP048020.1"/>
</dbReference>
<dbReference type="GO" id="GO:0005737">
    <property type="term" value="C:cytoplasm"/>
    <property type="evidence" value="ECO:0007669"/>
    <property type="project" value="UniProtKB-SubCell"/>
</dbReference>
<dbReference type="InterPro" id="IPR018253">
    <property type="entry name" value="DnaJ_domain_CS"/>
</dbReference>
<dbReference type="CDD" id="cd10747">
    <property type="entry name" value="DnaJ_C"/>
    <property type="match status" value="1"/>
</dbReference>
<comment type="subunit">
    <text evidence="12">Homodimer.</text>
</comment>
<dbReference type="AlphaFoldDB" id="A0A6P1Y3H3"/>
<dbReference type="EMBL" id="CP048020">
    <property type="protein sequence ID" value="QHX43939.1"/>
    <property type="molecule type" value="Genomic_DNA"/>
</dbReference>
<evidence type="ECO:0000259" key="14">
    <source>
        <dbReference type="PROSITE" id="PS50076"/>
    </source>
</evidence>
<keyword evidence="4 12" id="KW-0677">Repeat</keyword>
<dbReference type="FunFam" id="2.10.230.10:FF:000002">
    <property type="entry name" value="Molecular chaperone DnaJ"/>
    <property type="match status" value="1"/>
</dbReference>
<dbReference type="InterPro" id="IPR036410">
    <property type="entry name" value="HSP_DnaJ_Cys-rich_dom_sf"/>
</dbReference>
<feature type="domain" description="J" evidence="14">
    <location>
        <begin position="5"/>
        <end position="70"/>
    </location>
</feature>
<dbReference type="NCBIfam" id="TIGR02349">
    <property type="entry name" value="DnaJ_bact"/>
    <property type="match status" value="1"/>
</dbReference>
<dbReference type="PANTHER" id="PTHR43096:SF48">
    <property type="entry name" value="CHAPERONE PROTEIN DNAJ"/>
    <property type="match status" value="1"/>
</dbReference>
<dbReference type="PROSITE" id="PS00636">
    <property type="entry name" value="DNAJ_1"/>
    <property type="match status" value="1"/>
</dbReference>
<dbReference type="CDD" id="cd10719">
    <property type="entry name" value="DnaJ_zf"/>
    <property type="match status" value="1"/>
</dbReference>
<dbReference type="GO" id="GO:0009408">
    <property type="term" value="P:response to heat"/>
    <property type="evidence" value="ECO:0007669"/>
    <property type="project" value="InterPro"/>
</dbReference>
<dbReference type="PRINTS" id="PR00625">
    <property type="entry name" value="JDOMAIN"/>
</dbReference>
<dbReference type="GO" id="GO:0051082">
    <property type="term" value="F:unfolded protein binding"/>
    <property type="evidence" value="ECO:0007669"/>
    <property type="project" value="UniProtKB-UniRule"/>
</dbReference>
<feature type="repeat" description="CXXCXGXG motif" evidence="12">
    <location>
        <begin position="218"/>
        <end position="225"/>
    </location>
</feature>
<dbReference type="NCBIfam" id="NF008035">
    <property type="entry name" value="PRK10767.1"/>
    <property type="match status" value="1"/>
</dbReference>
<dbReference type="GO" id="GO:0042026">
    <property type="term" value="P:protein refolding"/>
    <property type="evidence" value="ECO:0007669"/>
    <property type="project" value="TreeGrafter"/>
</dbReference>
<evidence type="ECO:0000256" key="7">
    <source>
        <dbReference type="ARBA" id="ARBA00023016"/>
    </source>
</evidence>
<evidence type="ECO:0000256" key="1">
    <source>
        <dbReference type="ARBA" id="ARBA00022490"/>
    </source>
</evidence>
<evidence type="ECO:0000256" key="5">
    <source>
        <dbReference type="ARBA" id="ARBA00022771"/>
    </source>
</evidence>
<protein>
    <recommendedName>
        <fullName evidence="11 12">Chaperone protein DnaJ</fullName>
    </recommendedName>
</protein>
<evidence type="ECO:0000256" key="2">
    <source>
        <dbReference type="ARBA" id="ARBA00022705"/>
    </source>
</evidence>
<dbReference type="SUPFAM" id="SSF49493">
    <property type="entry name" value="HSP40/DnaJ peptide-binding domain"/>
    <property type="match status" value="2"/>
</dbReference>
<dbReference type="GO" id="GO:0006260">
    <property type="term" value="P:DNA replication"/>
    <property type="evidence" value="ECO:0007669"/>
    <property type="project" value="UniProtKB-KW"/>
</dbReference>
<dbReference type="GO" id="GO:0005524">
    <property type="term" value="F:ATP binding"/>
    <property type="evidence" value="ECO:0007669"/>
    <property type="project" value="InterPro"/>
</dbReference>
<feature type="binding site" evidence="12">
    <location>
        <position position="182"/>
    </location>
    <ligand>
        <name>Zn(2+)</name>
        <dbReference type="ChEBI" id="CHEBI:29105"/>
        <label>2</label>
    </ligand>
</feature>
<dbReference type="FunFam" id="1.10.287.110:FF:000034">
    <property type="entry name" value="Chaperone protein DnaJ"/>
    <property type="match status" value="1"/>
</dbReference>
<dbReference type="FunFam" id="2.60.260.20:FF:000005">
    <property type="entry name" value="Chaperone protein dnaJ 1, mitochondrial"/>
    <property type="match status" value="1"/>
</dbReference>
<keyword evidence="7 12" id="KW-0346">Stress response</keyword>
<sequence length="383" mass="41030">MAQRDYYEVLGVAKTATADEIKKAYRKLAIQYHPDKNPGNKEAEEKFKEATEAYEVLIDDKKRSVYDQYGFDGVKNMGGGFDPSAFQGFEDIFGGGGGLSDLFESLFGGGSFGGFGGFGSSSRGSSRGSSGPARGANLRYDLQIDFTDAVYGKKIEIQYSRDEHCSECKGSGSVGGSGRKMCPDCKGTGQVRQNTGFFSIASTCRRCGGSGTIIENPCKKCGGSGLERKKQKIIITIPAGVEEGKRITIPKQGNAGSGGGDYGDLYVFIFIKPHHLFERHGNDLYCVIPISMTQAALGGEITVKSLNDKRLTVKIPAGTQHGDALKVRGEGVPAASGRTGDLYLKVIIKIPTRISSNGRKLLSEFSAMEGENTTPEMVPLSKL</sequence>
<name>A0A6P1Y3H3_9SPIR</name>
<dbReference type="InterPro" id="IPR001623">
    <property type="entry name" value="DnaJ_domain"/>
</dbReference>
<feature type="repeat" description="CXXCXGXG motif" evidence="12">
    <location>
        <begin position="165"/>
        <end position="172"/>
    </location>
</feature>
<feature type="zinc finger region" description="CR-type" evidence="13">
    <location>
        <begin position="152"/>
        <end position="230"/>
    </location>
</feature>
<dbReference type="Pfam" id="PF01556">
    <property type="entry name" value="DnaJ_C"/>
    <property type="match status" value="1"/>
</dbReference>
<dbReference type="KEGG" id="trz:GWP43_11340"/>
<feature type="binding site" evidence="12">
    <location>
        <position position="207"/>
    </location>
    <ligand>
        <name>Zn(2+)</name>
        <dbReference type="ChEBI" id="CHEBI:29105"/>
        <label>2</label>
    </ligand>
</feature>
<feature type="binding site" evidence="12">
    <location>
        <position position="165"/>
    </location>
    <ligand>
        <name>Zn(2+)</name>
        <dbReference type="ChEBI" id="CHEBI:29105"/>
        <label>1</label>
    </ligand>
</feature>
<evidence type="ECO:0000256" key="12">
    <source>
        <dbReference type="HAMAP-Rule" id="MF_01152"/>
    </source>
</evidence>
<evidence type="ECO:0000256" key="13">
    <source>
        <dbReference type="PROSITE-ProRule" id="PRU00546"/>
    </source>
</evidence>
<keyword evidence="8 12" id="KW-0143">Chaperone</keyword>
<dbReference type="PROSITE" id="PS51188">
    <property type="entry name" value="ZF_CR"/>
    <property type="match status" value="1"/>
</dbReference>
<feature type="binding site" evidence="12">
    <location>
        <position position="218"/>
    </location>
    <ligand>
        <name>Zn(2+)</name>
        <dbReference type="ChEBI" id="CHEBI:29105"/>
        <label>1</label>
    </ligand>
</feature>
<dbReference type="InterPro" id="IPR002939">
    <property type="entry name" value="DnaJ_C"/>
</dbReference>
<keyword evidence="3 12" id="KW-0479">Metal-binding</keyword>
<keyword evidence="1 12" id="KW-0963">Cytoplasm</keyword>
<feature type="binding site" evidence="12">
    <location>
        <position position="185"/>
    </location>
    <ligand>
        <name>Zn(2+)</name>
        <dbReference type="ChEBI" id="CHEBI:29105"/>
        <label>2</label>
    </ligand>
</feature>
<proteinExistence type="inferred from homology"/>
<dbReference type="PANTHER" id="PTHR43096">
    <property type="entry name" value="DNAJ HOMOLOG 1, MITOCHONDRIAL-RELATED"/>
    <property type="match status" value="1"/>
</dbReference>
<evidence type="ECO:0000256" key="8">
    <source>
        <dbReference type="ARBA" id="ARBA00023186"/>
    </source>
</evidence>
<accession>A0A6P1Y3H3</accession>
<evidence type="ECO:0000256" key="6">
    <source>
        <dbReference type="ARBA" id="ARBA00022833"/>
    </source>
</evidence>
<feature type="binding site" evidence="12">
    <location>
        <position position="221"/>
    </location>
    <ligand>
        <name>Zn(2+)</name>
        <dbReference type="ChEBI" id="CHEBI:29105"/>
        <label>1</label>
    </ligand>
</feature>
<dbReference type="InterPro" id="IPR008971">
    <property type="entry name" value="HSP40/DnaJ_pept-bd"/>
</dbReference>
<gene>
    <name evidence="12 16" type="primary">dnaJ</name>
    <name evidence="16" type="ORF">GWP43_11340</name>
</gene>
<keyword evidence="6 12" id="KW-0862">Zinc</keyword>